<feature type="chain" id="PRO_5035738227" evidence="11">
    <location>
        <begin position="30"/>
        <end position="465"/>
    </location>
</feature>
<feature type="domain" description="Gnk2-homologous" evidence="13">
    <location>
        <begin position="33"/>
        <end position="136"/>
    </location>
</feature>
<feature type="transmembrane region" description="Helical" evidence="10">
    <location>
        <begin position="272"/>
        <end position="295"/>
    </location>
</feature>
<dbReference type="Gene3D" id="3.30.200.20">
    <property type="entry name" value="Phosphorylase Kinase, domain 1"/>
    <property type="match status" value="1"/>
</dbReference>
<dbReference type="InterPro" id="IPR002902">
    <property type="entry name" value="GNK2"/>
</dbReference>
<dbReference type="FunFam" id="3.30.430.20:FF:000017">
    <property type="entry name" value="Cysteine-rich receptor-like protein kinase 2"/>
    <property type="match status" value="1"/>
</dbReference>
<evidence type="ECO:0000256" key="10">
    <source>
        <dbReference type="SAM" id="Phobius"/>
    </source>
</evidence>
<dbReference type="InterPro" id="IPR038408">
    <property type="entry name" value="GNK2_sf"/>
</dbReference>
<keyword evidence="15" id="KW-1185">Reference proteome</keyword>
<evidence type="ECO:0000256" key="3">
    <source>
        <dbReference type="ARBA" id="ARBA00022729"/>
    </source>
</evidence>
<evidence type="ECO:0000256" key="8">
    <source>
        <dbReference type="ARBA" id="ARBA00023170"/>
    </source>
</evidence>
<keyword evidence="6 14" id="KW-0418">Kinase</keyword>
<keyword evidence="4" id="KW-0677">Repeat</keyword>
<keyword evidence="10" id="KW-0472">Membrane</keyword>
<evidence type="ECO:0000313" key="15">
    <source>
        <dbReference type="Proteomes" id="UP000594638"/>
    </source>
</evidence>
<dbReference type="PROSITE" id="PS00107">
    <property type="entry name" value="PROTEIN_KINASE_ATP"/>
    <property type="match status" value="1"/>
</dbReference>
<dbReference type="FunFam" id="3.30.200.20:FF:000177">
    <property type="entry name" value="Cysteine-rich receptor-like protein kinase 2"/>
    <property type="match status" value="1"/>
</dbReference>
<dbReference type="Gene3D" id="3.30.430.20">
    <property type="entry name" value="Gnk2 domain, C-X8-C-X2-C motif"/>
    <property type="match status" value="2"/>
</dbReference>
<dbReference type="InterPro" id="IPR001245">
    <property type="entry name" value="Ser-Thr/Tyr_kinase_cat_dom"/>
</dbReference>
<dbReference type="FunFam" id="3.30.430.20:FF:000014">
    <property type="entry name" value="Cysteine-rich receptor-like protein kinase 2"/>
    <property type="match status" value="1"/>
</dbReference>
<protein>
    <submittedName>
        <fullName evidence="14">Cysteine-rich receptor kinase 2</fullName>
    </submittedName>
</protein>
<dbReference type="InterPro" id="IPR000719">
    <property type="entry name" value="Prot_kinase_dom"/>
</dbReference>
<organism evidence="14 15">
    <name type="scientific">Olea europaea subsp. europaea</name>
    <dbReference type="NCBI Taxonomy" id="158383"/>
    <lineage>
        <taxon>Eukaryota</taxon>
        <taxon>Viridiplantae</taxon>
        <taxon>Streptophyta</taxon>
        <taxon>Embryophyta</taxon>
        <taxon>Tracheophyta</taxon>
        <taxon>Spermatophyta</taxon>
        <taxon>Magnoliopsida</taxon>
        <taxon>eudicotyledons</taxon>
        <taxon>Gunneridae</taxon>
        <taxon>Pentapetalae</taxon>
        <taxon>asterids</taxon>
        <taxon>lamiids</taxon>
        <taxon>Lamiales</taxon>
        <taxon>Oleaceae</taxon>
        <taxon>Oleeae</taxon>
        <taxon>Olea</taxon>
    </lineage>
</organism>
<feature type="transmembrane region" description="Helical" evidence="10">
    <location>
        <begin position="387"/>
        <end position="404"/>
    </location>
</feature>
<evidence type="ECO:0000256" key="7">
    <source>
        <dbReference type="ARBA" id="ARBA00022840"/>
    </source>
</evidence>
<feature type="transmembrane region" description="Helical" evidence="10">
    <location>
        <begin position="424"/>
        <end position="454"/>
    </location>
</feature>
<dbReference type="CDD" id="cd23509">
    <property type="entry name" value="Gnk2-like"/>
    <property type="match status" value="2"/>
</dbReference>
<keyword evidence="3 11" id="KW-0732">Signal</keyword>
<gene>
    <name evidence="14" type="ORF">OLEA9_A026186</name>
</gene>
<dbReference type="Pfam" id="PF07714">
    <property type="entry name" value="PK_Tyr_Ser-Thr"/>
    <property type="match status" value="1"/>
</dbReference>
<dbReference type="PROSITE" id="PS51473">
    <property type="entry name" value="GNK2"/>
    <property type="match status" value="2"/>
</dbReference>
<evidence type="ECO:0000256" key="6">
    <source>
        <dbReference type="ARBA" id="ARBA00022777"/>
    </source>
</evidence>
<evidence type="ECO:0000256" key="2">
    <source>
        <dbReference type="ARBA" id="ARBA00022679"/>
    </source>
</evidence>
<dbReference type="EMBL" id="CACTIH010009111">
    <property type="protein sequence ID" value="CAA3024616.1"/>
    <property type="molecule type" value="Genomic_DNA"/>
</dbReference>
<feature type="domain" description="Protein kinase" evidence="12">
    <location>
        <begin position="331"/>
        <end position="465"/>
    </location>
</feature>
<keyword evidence="1" id="KW-0723">Serine/threonine-protein kinase</keyword>
<comment type="caution">
    <text evidence="14">The sequence shown here is derived from an EMBL/GenBank/DDBJ whole genome shotgun (WGS) entry which is preliminary data.</text>
</comment>
<feature type="signal peptide" evidence="11">
    <location>
        <begin position="1"/>
        <end position="29"/>
    </location>
</feature>
<evidence type="ECO:0000259" key="12">
    <source>
        <dbReference type="PROSITE" id="PS50011"/>
    </source>
</evidence>
<proteinExistence type="predicted"/>
<dbReference type="AlphaFoldDB" id="A0A8S0V1F4"/>
<accession>A0A8S0V1F4</accession>
<keyword evidence="10" id="KW-0812">Transmembrane</keyword>
<dbReference type="Proteomes" id="UP000594638">
    <property type="component" value="Unassembled WGS sequence"/>
</dbReference>
<keyword evidence="7 9" id="KW-0067">ATP-binding</keyword>
<evidence type="ECO:0000256" key="4">
    <source>
        <dbReference type="ARBA" id="ARBA00022737"/>
    </source>
</evidence>
<feature type="domain" description="Gnk2-homologous" evidence="13">
    <location>
        <begin position="142"/>
        <end position="247"/>
    </location>
</feature>
<evidence type="ECO:0000256" key="11">
    <source>
        <dbReference type="SAM" id="SignalP"/>
    </source>
</evidence>
<feature type="binding site" evidence="9">
    <location>
        <position position="360"/>
    </location>
    <ligand>
        <name>ATP</name>
        <dbReference type="ChEBI" id="CHEBI:30616"/>
    </ligand>
</feature>
<dbReference type="GO" id="GO:0004674">
    <property type="term" value="F:protein serine/threonine kinase activity"/>
    <property type="evidence" value="ECO:0007669"/>
    <property type="project" value="UniProtKB-KW"/>
</dbReference>
<evidence type="ECO:0000256" key="9">
    <source>
        <dbReference type="PROSITE-ProRule" id="PRU10141"/>
    </source>
</evidence>
<evidence type="ECO:0000256" key="5">
    <source>
        <dbReference type="ARBA" id="ARBA00022741"/>
    </source>
</evidence>
<dbReference type="InterPro" id="IPR011009">
    <property type="entry name" value="Kinase-like_dom_sf"/>
</dbReference>
<evidence type="ECO:0000256" key="1">
    <source>
        <dbReference type="ARBA" id="ARBA00022527"/>
    </source>
</evidence>
<dbReference type="SUPFAM" id="SSF56112">
    <property type="entry name" value="Protein kinase-like (PK-like)"/>
    <property type="match status" value="1"/>
</dbReference>
<keyword evidence="2" id="KW-0808">Transferase</keyword>
<keyword evidence="8 14" id="KW-0675">Receptor</keyword>
<dbReference type="Pfam" id="PF01657">
    <property type="entry name" value="Stress-antifung"/>
    <property type="match status" value="2"/>
</dbReference>
<dbReference type="PROSITE" id="PS50011">
    <property type="entry name" value="PROTEIN_KINASE_DOM"/>
    <property type="match status" value="1"/>
</dbReference>
<dbReference type="OrthoDB" id="4062651at2759"/>
<evidence type="ECO:0000313" key="14">
    <source>
        <dbReference type="EMBL" id="CAA3024616.1"/>
    </source>
</evidence>
<reference evidence="14 15" key="1">
    <citation type="submission" date="2019-12" db="EMBL/GenBank/DDBJ databases">
        <authorList>
            <person name="Alioto T."/>
            <person name="Alioto T."/>
            <person name="Gomez Garrido J."/>
        </authorList>
    </citation>
    <scope>NUCLEOTIDE SEQUENCE [LARGE SCALE GENOMIC DNA]</scope>
</reference>
<dbReference type="InterPro" id="IPR017441">
    <property type="entry name" value="Protein_kinase_ATP_BS"/>
</dbReference>
<dbReference type="Gramene" id="OE9A026186T1">
    <property type="protein sequence ID" value="OE9A026186C1"/>
    <property type="gene ID" value="OE9A026186"/>
</dbReference>
<name>A0A8S0V1F4_OLEEU</name>
<keyword evidence="10" id="KW-1133">Transmembrane helix</keyword>
<keyword evidence="5 9" id="KW-0547">Nucleotide-binding</keyword>
<dbReference type="PANTHER" id="PTHR47973">
    <property type="entry name" value="CYSTEINE-RICH RECEPTOR-LIKE PROTEIN KINASE 3"/>
    <property type="match status" value="1"/>
</dbReference>
<dbReference type="GO" id="GO:0005524">
    <property type="term" value="F:ATP binding"/>
    <property type="evidence" value="ECO:0007669"/>
    <property type="project" value="UniProtKB-UniRule"/>
</dbReference>
<sequence length="465" mass="50829">MASSAVTQWWLSLISWVVVVLSISKQATAQPQINLLNRGCSQYNATNIRNFFDNLNATFSDLRNQLSNESKLFATAQQSRSSDPVYAMVQCRNYLSNSDCLACYDAAVAQIRNCSAANGARVIYDGCFLRYESNSFYDQTTLPGNVQICSNRTASPAVAFNAAAETLLQNLELATPRISGYFAATNTEVGNGGPTIYGVAQCAETISQSGCQDCLTVAYRNIIGCLPNADGRAIDAACFIRYSNTAFFAENQTINITPFLGGGGGSSKKNAIIGGVVGGAGLVLIIAALFLWYHLSRKQKVAARGNILGATELQGPNTYNYKDLKSATNNFSEKNKIGEGGFGDVYKATLQNGNIIAVKKLDLSISRAKADFETEVRLISNVHHRNLVRLLGCCTKGGQLLLIYEFMPNGSLDRYLFGMSTLSILIYLHVSARIIITLLWLHITYQSVLIIYILRQRRIYSISEM</sequence>
<dbReference type="InterPro" id="IPR052059">
    <property type="entry name" value="CR_Ser/Thr_kinase"/>
</dbReference>
<evidence type="ECO:0000259" key="13">
    <source>
        <dbReference type="PROSITE" id="PS51473"/>
    </source>
</evidence>